<keyword evidence="2" id="KW-0378">Hydrolase</keyword>
<feature type="domain" description="LysM" evidence="5">
    <location>
        <begin position="203"/>
        <end position="249"/>
    </location>
</feature>
<evidence type="ECO:0000259" key="5">
    <source>
        <dbReference type="PROSITE" id="PS51782"/>
    </source>
</evidence>
<dbReference type="OrthoDB" id="1404170at2"/>
<reference evidence="6 7" key="1">
    <citation type="submission" date="2019-12" db="EMBL/GenBank/DDBJ databases">
        <authorList>
            <person name="Li J."/>
            <person name="Shi Y."/>
            <person name="Xu G."/>
            <person name="Xiao D."/>
            <person name="Ran X."/>
        </authorList>
    </citation>
    <scope>NUCLEOTIDE SEQUENCE [LARGE SCALE GENOMIC DNA]</scope>
    <source>
        <strain evidence="6 7">JCM 15915</strain>
    </source>
</reference>
<dbReference type="Gene3D" id="1.10.530.10">
    <property type="match status" value="1"/>
</dbReference>
<dbReference type="InterPro" id="IPR023346">
    <property type="entry name" value="Lysozyme-like_dom_sf"/>
</dbReference>
<feature type="compositionally biased region" description="Polar residues" evidence="3">
    <location>
        <begin position="52"/>
        <end position="89"/>
    </location>
</feature>
<dbReference type="InterPro" id="IPR006311">
    <property type="entry name" value="TAT_signal"/>
</dbReference>
<evidence type="ECO:0000313" key="6">
    <source>
        <dbReference type="EMBL" id="MUN55001.1"/>
    </source>
</evidence>
<feature type="compositionally biased region" description="Low complexity" evidence="3">
    <location>
        <begin position="109"/>
        <end position="203"/>
    </location>
</feature>
<dbReference type="PROSITE" id="PS51318">
    <property type="entry name" value="TAT"/>
    <property type="match status" value="1"/>
</dbReference>
<organism evidence="6 7">
    <name type="scientific">Rothia koreensis</name>
    <dbReference type="NCBI Taxonomy" id="592378"/>
    <lineage>
        <taxon>Bacteria</taxon>
        <taxon>Bacillati</taxon>
        <taxon>Actinomycetota</taxon>
        <taxon>Actinomycetes</taxon>
        <taxon>Micrococcales</taxon>
        <taxon>Micrococcaceae</taxon>
        <taxon>Rothia</taxon>
    </lineage>
</organism>
<comment type="caution">
    <text evidence="6">The sequence shown here is derived from an EMBL/GenBank/DDBJ whole genome shotgun (WGS) entry which is preliminary data.</text>
</comment>
<dbReference type="GO" id="GO:0008932">
    <property type="term" value="F:lytic endotransglycosylase activity"/>
    <property type="evidence" value="ECO:0007669"/>
    <property type="project" value="TreeGrafter"/>
</dbReference>
<dbReference type="SMART" id="SM00257">
    <property type="entry name" value="LysM"/>
    <property type="match status" value="1"/>
</dbReference>
<evidence type="ECO:0000256" key="2">
    <source>
        <dbReference type="ARBA" id="ARBA00022801"/>
    </source>
</evidence>
<keyword evidence="4" id="KW-0732">Signal</keyword>
<dbReference type="GO" id="GO:0016787">
    <property type="term" value="F:hydrolase activity"/>
    <property type="evidence" value="ECO:0007669"/>
    <property type="project" value="UniProtKB-KW"/>
</dbReference>
<dbReference type="PANTHER" id="PTHR33734">
    <property type="entry name" value="LYSM DOMAIN-CONTAINING GPI-ANCHORED PROTEIN 2"/>
    <property type="match status" value="1"/>
</dbReference>
<dbReference type="PANTHER" id="PTHR33734:SF22">
    <property type="entry name" value="MEMBRANE-BOUND LYTIC MUREIN TRANSGLYCOSYLASE D"/>
    <property type="match status" value="1"/>
</dbReference>
<dbReference type="InterPro" id="IPR036779">
    <property type="entry name" value="LysM_dom_sf"/>
</dbReference>
<feature type="chain" id="PRO_5029569805" evidence="4">
    <location>
        <begin position="37"/>
        <end position="252"/>
    </location>
</feature>
<dbReference type="AlphaFoldDB" id="A0A7K1LIH7"/>
<evidence type="ECO:0000256" key="3">
    <source>
        <dbReference type="SAM" id="MobiDB-lite"/>
    </source>
</evidence>
<dbReference type="Proteomes" id="UP000462152">
    <property type="component" value="Unassembled WGS sequence"/>
</dbReference>
<evidence type="ECO:0000313" key="7">
    <source>
        <dbReference type="Proteomes" id="UP000462152"/>
    </source>
</evidence>
<dbReference type="EMBL" id="WOGT01000003">
    <property type="protein sequence ID" value="MUN55001.1"/>
    <property type="molecule type" value="Genomic_DNA"/>
</dbReference>
<accession>A0A7K1LIH7</accession>
<protein>
    <submittedName>
        <fullName evidence="6">LysM peptidoglycan-binding domain-containing protein</fullName>
    </submittedName>
</protein>
<dbReference type="Gene3D" id="3.10.350.10">
    <property type="entry name" value="LysM domain"/>
    <property type="match status" value="1"/>
</dbReference>
<dbReference type="CDD" id="cd13925">
    <property type="entry name" value="RPF"/>
    <property type="match status" value="1"/>
</dbReference>
<sequence length="252" mass="26021">MVNNTSTFRRNARRGAAALVIGGAAAGALATAPANADSLDWDAVAQCESGGDWSTSTGNGFSGGLQFTPSTWSSFGGQGDPQNASKEQQIQVAERVLAEQGPGAWPVCSQQAGSGDSGSGQQEQAQPQQDVQAQSQDVQEFQAPAEQAQPEQAPVEQAPVEQAQPEQAPVEQAQPEVQQVPEQQTYEAPAQEQVAAPVQSSAATHTVSVGETLKSIADQYGVSVDALVQANGSVVTNPDLIFPGQTLEIPAA</sequence>
<proteinExistence type="inferred from homology"/>
<feature type="region of interest" description="Disordered" evidence="3">
    <location>
        <begin position="104"/>
        <end position="205"/>
    </location>
</feature>
<dbReference type="InterPro" id="IPR010618">
    <property type="entry name" value="RPF"/>
</dbReference>
<name>A0A7K1LIH7_9MICC</name>
<feature type="signal peptide" evidence="4">
    <location>
        <begin position="1"/>
        <end position="36"/>
    </location>
</feature>
<evidence type="ECO:0000256" key="1">
    <source>
        <dbReference type="ARBA" id="ARBA00010830"/>
    </source>
</evidence>
<dbReference type="PROSITE" id="PS51782">
    <property type="entry name" value="LYSM"/>
    <property type="match status" value="1"/>
</dbReference>
<dbReference type="SUPFAM" id="SSF53955">
    <property type="entry name" value="Lysozyme-like"/>
    <property type="match status" value="1"/>
</dbReference>
<evidence type="ECO:0000256" key="4">
    <source>
        <dbReference type="SAM" id="SignalP"/>
    </source>
</evidence>
<dbReference type="CDD" id="cd00118">
    <property type="entry name" value="LysM"/>
    <property type="match status" value="1"/>
</dbReference>
<gene>
    <name evidence="6" type="ORF">GMA10_07215</name>
</gene>
<dbReference type="Pfam" id="PF01476">
    <property type="entry name" value="LysM"/>
    <property type="match status" value="1"/>
</dbReference>
<dbReference type="InterPro" id="IPR018392">
    <property type="entry name" value="LysM"/>
</dbReference>
<feature type="region of interest" description="Disordered" evidence="3">
    <location>
        <begin position="49"/>
        <end position="89"/>
    </location>
</feature>
<keyword evidence="7" id="KW-1185">Reference proteome</keyword>
<comment type="similarity">
    <text evidence="1">Belongs to the transglycosylase family. Rpf subfamily.</text>
</comment>
<dbReference type="Pfam" id="PF06737">
    <property type="entry name" value="Transglycosylas"/>
    <property type="match status" value="1"/>
</dbReference>
<dbReference type="SUPFAM" id="SSF54106">
    <property type="entry name" value="LysM domain"/>
    <property type="match status" value="1"/>
</dbReference>